<organism evidence="2 3">
    <name type="scientific">Lymnaea stagnalis</name>
    <name type="common">Great pond snail</name>
    <name type="synonym">Helix stagnalis</name>
    <dbReference type="NCBI Taxonomy" id="6523"/>
    <lineage>
        <taxon>Eukaryota</taxon>
        <taxon>Metazoa</taxon>
        <taxon>Spiralia</taxon>
        <taxon>Lophotrochozoa</taxon>
        <taxon>Mollusca</taxon>
        <taxon>Gastropoda</taxon>
        <taxon>Heterobranchia</taxon>
        <taxon>Euthyneura</taxon>
        <taxon>Panpulmonata</taxon>
        <taxon>Hygrophila</taxon>
        <taxon>Lymnaeoidea</taxon>
        <taxon>Lymnaeidae</taxon>
        <taxon>Lymnaea</taxon>
    </lineage>
</organism>
<keyword evidence="3" id="KW-1185">Reference proteome</keyword>
<proteinExistence type="predicted"/>
<dbReference type="Proteomes" id="UP001497497">
    <property type="component" value="Unassembled WGS sequence"/>
</dbReference>
<reference evidence="2 3" key="1">
    <citation type="submission" date="2024-04" db="EMBL/GenBank/DDBJ databases">
        <authorList>
            <consortium name="Genoscope - CEA"/>
            <person name="William W."/>
        </authorList>
    </citation>
    <scope>NUCLEOTIDE SEQUENCE [LARGE SCALE GENOMIC DNA]</scope>
</reference>
<dbReference type="InterPro" id="IPR011041">
    <property type="entry name" value="Quinoprot_gluc/sorb_DH_b-prop"/>
</dbReference>
<feature type="non-terminal residue" evidence="2">
    <location>
        <position position="1"/>
    </location>
</feature>
<dbReference type="EMBL" id="CAXITT010003196">
    <property type="protein sequence ID" value="CAL1549030.1"/>
    <property type="molecule type" value="Genomic_DNA"/>
</dbReference>
<evidence type="ECO:0000313" key="3">
    <source>
        <dbReference type="Proteomes" id="UP001497497"/>
    </source>
</evidence>
<dbReference type="PANTHER" id="PTHR19328:SF75">
    <property type="entry name" value="ALDOSE SUGAR DEHYDROGENASE YLII"/>
    <property type="match status" value="1"/>
</dbReference>
<dbReference type="PANTHER" id="PTHR19328">
    <property type="entry name" value="HEDGEHOG-INTERACTING PROTEIN"/>
    <property type="match status" value="1"/>
</dbReference>
<dbReference type="AlphaFoldDB" id="A0AAV2ITD5"/>
<feature type="domain" description="Glucose/Sorbosone dehydrogenase" evidence="1">
    <location>
        <begin position="10"/>
        <end position="247"/>
    </location>
</feature>
<accession>A0AAV2ITD5</accession>
<comment type="caution">
    <text evidence="2">The sequence shown here is derived from an EMBL/GenBank/DDBJ whole genome shotgun (WGS) entry which is preliminary data.</text>
</comment>
<dbReference type="InterPro" id="IPR012938">
    <property type="entry name" value="Glc/Sorbosone_DH"/>
</dbReference>
<dbReference type="Gene3D" id="2.120.10.30">
    <property type="entry name" value="TolB, C-terminal domain"/>
    <property type="match status" value="1"/>
</dbReference>
<sequence>LQPFLTGLSRPVLIRSANDGTGRLFILQQGGLIRVLQPGATAPTDFINLSSKITVPVSVGDERGLLGLTFHPQFATNGYFFVNYTRVADGATVIARYTASNNNTTADIATERVILTIAQPFSNHNGGMIDFGPDGHLYIGMGDGGSANDPGARAQNIDNLLGKFLRITPSLDANPPTPAYTVPADNPYVGVAGADEVYAIGIRNPWRWSFDRGGTNQLWAGDVGQNNIEEFDIITKGSNYGWRVYEGNTCTNLDPALCVGGGSPITQTPPVFTYTHAGGRCSITGGYVYHGTQGALPNGAYTYADYCSGEIW</sequence>
<evidence type="ECO:0000313" key="2">
    <source>
        <dbReference type="EMBL" id="CAL1549030.1"/>
    </source>
</evidence>
<name>A0AAV2ITD5_LYMST</name>
<evidence type="ECO:0000259" key="1">
    <source>
        <dbReference type="Pfam" id="PF07995"/>
    </source>
</evidence>
<protein>
    <recommendedName>
        <fullName evidence="1">Glucose/Sorbosone dehydrogenase domain-containing protein</fullName>
    </recommendedName>
</protein>
<dbReference type="Pfam" id="PF07995">
    <property type="entry name" value="GSDH"/>
    <property type="match status" value="1"/>
</dbReference>
<dbReference type="InterPro" id="IPR011042">
    <property type="entry name" value="6-blade_b-propeller_TolB-like"/>
</dbReference>
<dbReference type="SUPFAM" id="SSF50952">
    <property type="entry name" value="Soluble quinoprotein glucose dehydrogenase"/>
    <property type="match status" value="1"/>
</dbReference>
<feature type="non-terminal residue" evidence="2">
    <location>
        <position position="312"/>
    </location>
</feature>
<gene>
    <name evidence="2" type="ORF">GSLYS_00022347001</name>
</gene>